<dbReference type="InterPro" id="IPR002877">
    <property type="entry name" value="RNA_MeTrfase_FtsJ_dom"/>
</dbReference>
<dbReference type="STRING" id="187101.VC03_05085"/>
<dbReference type="InterPro" id="IPR029063">
    <property type="entry name" value="SAM-dependent_MTases_sf"/>
</dbReference>
<reference evidence="5 6" key="1">
    <citation type="journal article" date="2012" name="BMC Genomics">
        <title>Genomic sequence analysis and characterization of Sneathia amnii sp. nov.</title>
        <authorList>
            <consortium name="Vaginal Microbiome Consortium (additional members)"/>
            <person name="Harwich M.D.Jr."/>
            <person name="Serrano M.G."/>
            <person name="Fettweis J.M."/>
            <person name="Alves J.M."/>
            <person name="Reimers M.A."/>
            <person name="Buck G.A."/>
            <person name="Jefferson K.K."/>
        </authorList>
    </citation>
    <scope>NUCLEOTIDE SEQUENCE [LARGE SCALE GENOMIC DNA]</scope>
    <source>
        <strain evidence="5 6">SN35</strain>
    </source>
</reference>
<dbReference type="Gene3D" id="3.40.50.150">
    <property type="entry name" value="Vaccinia Virus protein VP39"/>
    <property type="match status" value="1"/>
</dbReference>
<feature type="domain" description="RNA-binding S4" evidence="4">
    <location>
        <begin position="3"/>
        <end position="69"/>
    </location>
</feature>
<evidence type="ECO:0000256" key="3">
    <source>
        <dbReference type="PROSITE-ProRule" id="PRU00182"/>
    </source>
</evidence>
<keyword evidence="5" id="KW-0489">Methyltransferase</keyword>
<dbReference type="AlphaFoldDB" id="A0A0E3UV02"/>
<dbReference type="InterPro" id="IPR004538">
    <property type="entry name" value="Hemolysin_A/TlyA"/>
</dbReference>
<dbReference type="CDD" id="cd00165">
    <property type="entry name" value="S4"/>
    <property type="match status" value="1"/>
</dbReference>
<proteinExistence type="inferred from homology"/>
<dbReference type="PIRSF" id="PIRSF005578">
    <property type="entry name" value="TlyA"/>
    <property type="match status" value="1"/>
</dbReference>
<dbReference type="InterPro" id="IPR047048">
    <property type="entry name" value="TlyA"/>
</dbReference>
<accession>A0A0E3UV02</accession>
<dbReference type="InterPro" id="IPR036986">
    <property type="entry name" value="S4_RNA-bd_sf"/>
</dbReference>
<dbReference type="PATRIC" id="fig|1069640.6.peg.1005"/>
<sequence>MKKRLDLILCEKGYFSTREKAKREIMAGNVIINEHAVTKAGTMFKEEDLKSIRIKEKLAYVSRGGLKLEGAIKRFDIDFNDKIVLDIGASTGGFTDCSLQHGASFVYSIDVGTNQLDYTLRQNEKVLSIENMHINKVTKDMLVKGLADIVVADVSFISLTKIVDYVYLLSKSDAQAVLLIKPQFEVGREYIGKNGIVRDKDAHDMAIKKVVNCFLDKGFNILGVETSPIKGTKGNVEYLLYVRKEQNEK</sequence>
<dbReference type="PANTHER" id="PTHR32319">
    <property type="entry name" value="BACTERIAL HEMOLYSIN-LIKE PROTEIN"/>
    <property type="match status" value="1"/>
</dbReference>
<dbReference type="NCBIfam" id="TIGR00478">
    <property type="entry name" value="tly"/>
    <property type="match status" value="1"/>
</dbReference>
<evidence type="ECO:0000256" key="1">
    <source>
        <dbReference type="ARBA" id="ARBA00022884"/>
    </source>
</evidence>
<dbReference type="PANTHER" id="PTHR32319:SF0">
    <property type="entry name" value="BACTERIAL HEMOLYSIN-LIKE PROTEIN"/>
    <property type="match status" value="1"/>
</dbReference>
<dbReference type="SUPFAM" id="SSF55174">
    <property type="entry name" value="Alpha-L RNA-binding motif"/>
    <property type="match status" value="1"/>
</dbReference>
<dbReference type="GO" id="GO:0032259">
    <property type="term" value="P:methylation"/>
    <property type="evidence" value="ECO:0007669"/>
    <property type="project" value="UniProtKB-KW"/>
</dbReference>
<dbReference type="Gene3D" id="3.10.290.10">
    <property type="entry name" value="RNA-binding S4 domain"/>
    <property type="match status" value="1"/>
</dbReference>
<name>A0A0E3UV02_9FUSO</name>
<dbReference type="OrthoDB" id="9784736at2"/>
<dbReference type="Proteomes" id="UP000033103">
    <property type="component" value="Chromosome"/>
</dbReference>
<dbReference type="HOGENOM" id="CLU_058015_3_0_0"/>
<dbReference type="SUPFAM" id="SSF53335">
    <property type="entry name" value="S-adenosyl-L-methionine-dependent methyltransferases"/>
    <property type="match status" value="1"/>
</dbReference>
<dbReference type="Pfam" id="PF01479">
    <property type="entry name" value="S4"/>
    <property type="match status" value="1"/>
</dbReference>
<dbReference type="Pfam" id="PF01728">
    <property type="entry name" value="FtsJ"/>
    <property type="match status" value="1"/>
</dbReference>
<evidence type="ECO:0000256" key="2">
    <source>
        <dbReference type="ARBA" id="ARBA00029460"/>
    </source>
</evidence>
<evidence type="ECO:0000313" key="6">
    <source>
        <dbReference type="Proteomes" id="UP000033103"/>
    </source>
</evidence>
<dbReference type="InterPro" id="IPR002942">
    <property type="entry name" value="S4_RNA-bd"/>
</dbReference>
<keyword evidence="1 3" id="KW-0694">RNA-binding</keyword>
<protein>
    <submittedName>
        <fullName evidence="5">RNA methyltransferase</fullName>
    </submittedName>
</protein>
<dbReference type="GO" id="GO:0008168">
    <property type="term" value="F:methyltransferase activity"/>
    <property type="evidence" value="ECO:0007669"/>
    <property type="project" value="UniProtKB-KW"/>
</dbReference>
<evidence type="ECO:0000313" key="5">
    <source>
        <dbReference type="EMBL" id="AKC95853.1"/>
    </source>
</evidence>
<dbReference type="KEGG" id="sns:VC03_05085"/>
<dbReference type="RefSeq" id="WP_046328957.1">
    <property type="nucleotide sequence ID" value="NZ_CP011280.1"/>
</dbReference>
<dbReference type="PROSITE" id="PS50889">
    <property type="entry name" value="S4"/>
    <property type="match status" value="1"/>
</dbReference>
<evidence type="ECO:0000259" key="4">
    <source>
        <dbReference type="SMART" id="SM00363"/>
    </source>
</evidence>
<keyword evidence="5" id="KW-0808">Transferase</keyword>
<comment type="similarity">
    <text evidence="2">Belongs to the TlyA family.</text>
</comment>
<gene>
    <name evidence="5" type="ORF">VC03_05085</name>
</gene>
<dbReference type="SMART" id="SM00363">
    <property type="entry name" value="S4"/>
    <property type="match status" value="1"/>
</dbReference>
<dbReference type="EMBL" id="CP011280">
    <property type="protein sequence ID" value="AKC95853.1"/>
    <property type="molecule type" value="Genomic_DNA"/>
</dbReference>
<keyword evidence="6" id="KW-1185">Reference proteome</keyword>
<dbReference type="GO" id="GO:0003723">
    <property type="term" value="F:RNA binding"/>
    <property type="evidence" value="ECO:0007669"/>
    <property type="project" value="UniProtKB-KW"/>
</dbReference>
<organism evidence="5 6">
    <name type="scientific">Sneathia vaginalis</name>
    <dbReference type="NCBI Taxonomy" id="187101"/>
    <lineage>
        <taxon>Bacteria</taxon>
        <taxon>Fusobacteriati</taxon>
        <taxon>Fusobacteriota</taxon>
        <taxon>Fusobacteriia</taxon>
        <taxon>Fusobacteriales</taxon>
        <taxon>Leptotrichiaceae</taxon>
        <taxon>Sneathia</taxon>
    </lineage>
</organism>